<dbReference type="EMBL" id="JACZEP010000017">
    <property type="protein sequence ID" value="MBE1208144.1"/>
    <property type="molecule type" value="Genomic_DNA"/>
</dbReference>
<evidence type="ECO:0000256" key="1">
    <source>
        <dbReference type="SAM" id="MobiDB-lite"/>
    </source>
</evidence>
<evidence type="ECO:0000313" key="2">
    <source>
        <dbReference type="EMBL" id="MBE1208144.1"/>
    </source>
</evidence>
<proteinExistence type="predicted"/>
<organism evidence="2 3">
    <name type="scientific">Aminobacter carboxidus</name>
    <dbReference type="NCBI Taxonomy" id="376165"/>
    <lineage>
        <taxon>Bacteria</taxon>
        <taxon>Pseudomonadati</taxon>
        <taxon>Pseudomonadota</taxon>
        <taxon>Alphaproteobacteria</taxon>
        <taxon>Hyphomicrobiales</taxon>
        <taxon>Phyllobacteriaceae</taxon>
        <taxon>Aminobacter</taxon>
    </lineage>
</organism>
<accession>A0ABR9GX90</accession>
<reference evidence="2 3" key="1">
    <citation type="submission" date="2020-09" db="EMBL/GenBank/DDBJ databases">
        <title>Draft Genome Sequence of Aminobacter carboxidus type strain DSM 1086, a soil Gram-negative carboxydobacterium.</title>
        <authorList>
            <person name="Turrini P."/>
            <person name="Tescari M."/>
            <person name="Artuso I."/>
            <person name="Lugli G.A."/>
            <person name="Frangipani E."/>
            <person name="Ventura M."/>
            <person name="Visca P."/>
        </authorList>
    </citation>
    <scope>NUCLEOTIDE SEQUENCE [LARGE SCALE GENOMIC DNA]</scope>
    <source>
        <strain evidence="2 3">DSM 1086</strain>
    </source>
</reference>
<evidence type="ECO:0000313" key="3">
    <source>
        <dbReference type="Proteomes" id="UP000598227"/>
    </source>
</evidence>
<comment type="caution">
    <text evidence="2">The sequence shown here is derived from an EMBL/GenBank/DDBJ whole genome shotgun (WGS) entry which is preliminary data.</text>
</comment>
<sequence length="208" mass="22201">MTAWIYMDRKAKEAAVQPLLAKGLTYSAIAERLGATSRSAIGTIAASLRAKGALKLKPRTPGPEPKAARAKRAGKAPAKGTPRATAPKRDKVLRKSAAGTVEAAPMRGPNNPHPFDFKARAEQRAASPGVVIATKNAFDPIPGVLPVHFAVNTGCKWPVDGIEGKGLLCCGADKEPERSYCGAHQRLSHAEYSQRQRAELRSAERKFA</sequence>
<dbReference type="InterPro" id="IPR011681">
    <property type="entry name" value="GcrA"/>
</dbReference>
<name>A0ABR9GX90_9HYPH</name>
<protein>
    <recommendedName>
        <fullName evidence="4">GcrA cell cycle regulator</fullName>
    </recommendedName>
</protein>
<gene>
    <name evidence="2" type="ORF">IHE39_28015</name>
</gene>
<keyword evidence="3" id="KW-1185">Reference proteome</keyword>
<feature type="region of interest" description="Disordered" evidence="1">
    <location>
        <begin position="55"/>
        <end position="93"/>
    </location>
</feature>
<evidence type="ECO:0008006" key="4">
    <source>
        <dbReference type="Google" id="ProtNLM"/>
    </source>
</evidence>
<dbReference type="Pfam" id="PF07750">
    <property type="entry name" value="GcrA"/>
    <property type="match status" value="1"/>
</dbReference>
<dbReference type="RefSeq" id="WP_192568817.1">
    <property type="nucleotide sequence ID" value="NZ_JACZEP010000017.1"/>
</dbReference>
<dbReference type="Proteomes" id="UP000598227">
    <property type="component" value="Unassembled WGS sequence"/>
</dbReference>